<dbReference type="Gene3D" id="2.60.120.10">
    <property type="entry name" value="Jelly Rolls"/>
    <property type="match status" value="1"/>
</dbReference>
<protein>
    <submittedName>
        <fullName evidence="1">Crp/Fnr family transcriptional regulator</fullName>
    </submittedName>
</protein>
<evidence type="ECO:0000313" key="1">
    <source>
        <dbReference type="EMBL" id="TFF37025.1"/>
    </source>
</evidence>
<dbReference type="AlphaFoldDB" id="A0A4Y8SEG8"/>
<reference evidence="1 2" key="1">
    <citation type="journal article" date="2017" name="Int. J. Syst. Evol. Microbiol.">
        <title>Mucilaginibacterpsychrotolerans sp. nov., isolated from peatlands.</title>
        <authorList>
            <person name="Deng Y."/>
            <person name="Shen L."/>
            <person name="Xu B."/>
            <person name="Liu Y."/>
            <person name="Gu Z."/>
            <person name="Liu H."/>
            <person name="Zhou Y."/>
        </authorList>
    </citation>
    <scope>NUCLEOTIDE SEQUENCE [LARGE SCALE GENOMIC DNA]</scope>
    <source>
        <strain evidence="1 2">NH7-4</strain>
    </source>
</reference>
<comment type="caution">
    <text evidence="1">The sequence shown here is derived from an EMBL/GenBank/DDBJ whole genome shotgun (WGS) entry which is preliminary data.</text>
</comment>
<evidence type="ECO:0000313" key="2">
    <source>
        <dbReference type="Proteomes" id="UP000297540"/>
    </source>
</evidence>
<dbReference type="SUPFAM" id="SSF51206">
    <property type="entry name" value="cAMP-binding domain-like"/>
    <property type="match status" value="1"/>
</dbReference>
<name>A0A4Y8SEG8_9SPHI</name>
<dbReference type="InterPro" id="IPR014710">
    <property type="entry name" value="RmlC-like_jellyroll"/>
</dbReference>
<gene>
    <name evidence="1" type="ORF">E2R66_13135</name>
</gene>
<proteinExistence type="predicted"/>
<keyword evidence="2" id="KW-1185">Reference proteome</keyword>
<dbReference type="Proteomes" id="UP000297540">
    <property type="component" value="Unassembled WGS sequence"/>
</dbReference>
<organism evidence="1 2">
    <name type="scientific">Mucilaginibacter psychrotolerans</name>
    <dbReference type="NCBI Taxonomy" id="1524096"/>
    <lineage>
        <taxon>Bacteria</taxon>
        <taxon>Pseudomonadati</taxon>
        <taxon>Bacteroidota</taxon>
        <taxon>Sphingobacteriia</taxon>
        <taxon>Sphingobacteriales</taxon>
        <taxon>Sphingobacteriaceae</taxon>
        <taxon>Mucilaginibacter</taxon>
    </lineage>
</organism>
<sequence>MGYCHKTYHYLVMSNPRFEYLCCIVTLIPLPAKPDAMKRFEVIGLNIMQIHSLYDVLFAMKPLPEQMRNELDQKEFIQCVDLKLESSHYLHRQILLNAGQIAENIYFLESGFARGYYYNQEKGKEQTVCLWDAASIITEPNSFFKREKSELHIEVMPGSRLKSISRQKLTEVYEEFPFAEIFNKCLILQYVSYQTQRTNDLIGLSGWERYLEMLRRYPQIEQKVSKEIIASYLGITPQSLSRLLKVNGHP</sequence>
<dbReference type="EMBL" id="SOZE01000012">
    <property type="protein sequence ID" value="TFF37025.1"/>
    <property type="molecule type" value="Genomic_DNA"/>
</dbReference>
<dbReference type="InterPro" id="IPR018490">
    <property type="entry name" value="cNMP-bd_dom_sf"/>
</dbReference>
<accession>A0A4Y8SEG8</accession>